<evidence type="ECO:0000256" key="4">
    <source>
        <dbReference type="ARBA" id="ARBA00022692"/>
    </source>
</evidence>
<dbReference type="GO" id="GO:0051301">
    <property type="term" value="P:cell division"/>
    <property type="evidence" value="ECO:0007669"/>
    <property type="project" value="UniProtKB-KW"/>
</dbReference>
<proteinExistence type="predicted"/>
<evidence type="ECO:0000256" key="7">
    <source>
        <dbReference type="ARBA" id="ARBA00023306"/>
    </source>
</evidence>
<dbReference type="Pfam" id="PF04999">
    <property type="entry name" value="FtsL"/>
    <property type="match status" value="1"/>
</dbReference>
<keyword evidence="7" id="KW-0131">Cell cycle</keyword>
<dbReference type="InterPro" id="IPR011922">
    <property type="entry name" value="Cell_div_FtsL"/>
</dbReference>
<keyword evidence="6 9" id="KW-0472">Membrane</keyword>
<sequence length="170" mass="18345">MSYRGNLAYSTEPQRYDAPFNGLPYRSNEAYPSFRPSFEVVEGGGLDAKVRAGVSEHFLHSIKLVLAVTIVFVAIGMVRVGILAACVSTLQSNNAIVHNIEKAQLKNGELRVERSILSSTSRIARIASQSYGMQLPSTTDTIDIAQQDSPKAGTQDAQDAQGEQDVQAAS</sequence>
<evidence type="ECO:0000256" key="9">
    <source>
        <dbReference type="SAM" id="Phobius"/>
    </source>
</evidence>
<evidence type="ECO:0000256" key="3">
    <source>
        <dbReference type="ARBA" id="ARBA00022618"/>
    </source>
</evidence>
<protein>
    <submittedName>
        <fullName evidence="10">Cell division protein FtsL</fullName>
    </submittedName>
</protein>
<gene>
    <name evidence="10" type="ORF">HMPREF9248_0965</name>
</gene>
<feature type="region of interest" description="Disordered" evidence="8">
    <location>
        <begin position="143"/>
        <end position="170"/>
    </location>
</feature>
<evidence type="ECO:0000256" key="6">
    <source>
        <dbReference type="ARBA" id="ARBA00023136"/>
    </source>
</evidence>
<evidence type="ECO:0000313" key="10">
    <source>
        <dbReference type="EMBL" id="EFL44325.1"/>
    </source>
</evidence>
<evidence type="ECO:0000256" key="1">
    <source>
        <dbReference type="ARBA" id="ARBA00004401"/>
    </source>
</evidence>
<name>A0ABN0B0H5_9ACTN</name>
<accession>A0ABN0B0H5</accession>
<keyword evidence="3 10" id="KW-0132">Cell division</keyword>
<evidence type="ECO:0000313" key="11">
    <source>
        <dbReference type="Proteomes" id="UP000004431"/>
    </source>
</evidence>
<keyword evidence="11" id="KW-1185">Reference proteome</keyword>
<evidence type="ECO:0000256" key="8">
    <source>
        <dbReference type="SAM" id="MobiDB-lite"/>
    </source>
</evidence>
<reference evidence="10 11" key="1">
    <citation type="submission" date="2010-08" db="EMBL/GenBank/DDBJ databases">
        <authorList>
            <person name="Durkin A.S."/>
            <person name="Madupu R."/>
            <person name="Torralba M."/>
            <person name="Gillis M."/>
            <person name="Methe B."/>
            <person name="Sutton G."/>
            <person name="Nelson K.E."/>
        </authorList>
    </citation>
    <scope>NUCLEOTIDE SEQUENCE [LARGE SCALE GENOMIC DNA]</scope>
    <source>
        <strain evidence="10 11">PB189-T1-4</strain>
    </source>
</reference>
<evidence type="ECO:0000256" key="2">
    <source>
        <dbReference type="ARBA" id="ARBA00022475"/>
    </source>
</evidence>
<keyword evidence="5 9" id="KW-1133">Transmembrane helix</keyword>
<organism evidence="10 11">
    <name type="scientific">Fannyhessea vaginae PB189-T1-4</name>
    <dbReference type="NCBI Taxonomy" id="866774"/>
    <lineage>
        <taxon>Bacteria</taxon>
        <taxon>Bacillati</taxon>
        <taxon>Actinomycetota</taxon>
        <taxon>Coriobacteriia</taxon>
        <taxon>Coriobacteriales</taxon>
        <taxon>Atopobiaceae</taxon>
        <taxon>Fannyhessea</taxon>
    </lineage>
</organism>
<comment type="subcellular location">
    <subcellularLocation>
        <location evidence="1">Cell membrane</location>
        <topology evidence="1">Single-pass type II membrane protein</topology>
    </subcellularLocation>
</comment>
<keyword evidence="4 9" id="KW-0812">Transmembrane</keyword>
<feature type="transmembrane region" description="Helical" evidence="9">
    <location>
        <begin position="64"/>
        <end position="85"/>
    </location>
</feature>
<comment type="caution">
    <text evidence="10">The sequence shown here is derived from an EMBL/GenBank/DDBJ whole genome shotgun (WGS) entry which is preliminary data.</text>
</comment>
<dbReference type="RefSeq" id="WP_006304037.1">
    <property type="nucleotide sequence ID" value="NZ_AEDQ01000017.1"/>
</dbReference>
<dbReference type="EMBL" id="AEDQ01000017">
    <property type="protein sequence ID" value="EFL44325.1"/>
    <property type="molecule type" value="Genomic_DNA"/>
</dbReference>
<keyword evidence="2" id="KW-1003">Cell membrane</keyword>
<dbReference type="Proteomes" id="UP000004431">
    <property type="component" value="Unassembled WGS sequence"/>
</dbReference>
<evidence type="ECO:0000256" key="5">
    <source>
        <dbReference type="ARBA" id="ARBA00022989"/>
    </source>
</evidence>